<reference evidence="1" key="1">
    <citation type="journal article" date="2020" name="Stud. Mycol.">
        <title>101 Dothideomycetes genomes: a test case for predicting lifestyles and emergence of pathogens.</title>
        <authorList>
            <person name="Haridas S."/>
            <person name="Albert R."/>
            <person name="Binder M."/>
            <person name="Bloem J."/>
            <person name="Labutti K."/>
            <person name="Salamov A."/>
            <person name="Andreopoulos B."/>
            <person name="Baker S."/>
            <person name="Barry K."/>
            <person name="Bills G."/>
            <person name="Bluhm B."/>
            <person name="Cannon C."/>
            <person name="Castanera R."/>
            <person name="Culley D."/>
            <person name="Daum C."/>
            <person name="Ezra D."/>
            <person name="Gonzalez J."/>
            <person name="Henrissat B."/>
            <person name="Kuo A."/>
            <person name="Liang C."/>
            <person name="Lipzen A."/>
            <person name="Lutzoni F."/>
            <person name="Magnuson J."/>
            <person name="Mondo S."/>
            <person name="Nolan M."/>
            <person name="Ohm R."/>
            <person name="Pangilinan J."/>
            <person name="Park H.-J."/>
            <person name="Ramirez L."/>
            <person name="Alfaro M."/>
            <person name="Sun H."/>
            <person name="Tritt A."/>
            <person name="Yoshinaga Y."/>
            <person name="Zwiers L.-H."/>
            <person name="Turgeon B."/>
            <person name="Goodwin S."/>
            <person name="Spatafora J."/>
            <person name="Crous P."/>
            <person name="Grigoriev I."/>
        </authorList>
    </citation>
    <scope>NUCLEOTIDE SEQUENCE</scope>
    <source>
        <strain evidence="1">CBS 525.71</strain>
    </source>
</reference>
<proteinExistence type="predicted"/>
<dbReference type="Proteomes" id="UP000799754">
    <property type="component" value="Unassembled WGS sequence"/>
</dbReference>
<gene>
    <name evidence="1" type="ORF">BU25DRAFT_88503</name>
</gene>
<keyword evidence="2" id="KW-1185">Reference proteome</keyword>
<sequence length="188" mass="21101">MASLACLVLVRDKRPCHLRNATQDPSCYLPHGLQRHKRPNVQIAWKKLPDTLKLNDKEAPLRPLPDPLVHLLNKSISHKHLHLLFAKIRAQLPAAASMAWKELTTPVGFYHNRKAAAFLDIDYDPAVENMPANVVTGVIQAYNIGAGEHVLQTVRDCERPGPKRKIPVPQSQAPARQQLQQPQQRPSP</sequence>
<dbReference type="EMBL" id="MU006702">
    <property type="protein sequence ID" value="KAF2633075.1"/>
    <property type="molecule type" value="Genomic_DNA"/>
</dbReference>
<accession>A0ACB6SFI9</accession>
<organism evidence="1 2">
    <name type="scientific">Macroventuria anomochaeta</name>
    <dbReference type="NCBI Taxonomy" id="301207"/>
    <lineage>
        <taxon>Eukaryota</taxon>
        <taxon>Fungi</taxon>
        <taxon>Dikarya</taxon>
        <taxon>Ascomycota</taxon>
        <taxon>Pezizomycotina</taxon>
        <taxon>Dothideomycetes</taxon>
        <taxon>Pleosporomycetidae</taxon>
        <taxon>Pleosporales</taxon>
        <taxon>Pleosporineae</taxon>
        <taxon>Didymellaceae</taxon>
        <taxon>Macroventuria</taxon>
    </lineage>
</organism>
<protein>
    <submittedName>
        <fullName evidence="1">Uncharacterized protein</fullName>
    </submittedName>
</protein>
<evidence type="ECO:0000313" key="2">
    <source>
        <dbReference type="Proteomes" id="UP000799754"/>
    </source>
</evidence>
<comment type="caution">
    <text evidence="1">The sequence shown here is derived from an EMBL/GenBank/DDBJ whole genome shotgun (WGS) entry which is preliminary data.</text>
</comment>
<name>A0ACB6SFI9_9PLEO</name>
<evidence type="ECO:0000313" key="1">
    <source>
        <dbReference type="EMBL" id="KAF2633075.1"/>
    </source>
</evidence>